<evidence type="ECO:0000256" key="4">
    <source>
        <dbReference type="ARBA" id="ARBA00022912"/>
    </source>
</evidence>
<comment type="caution">
    <text evidence="7">The sequence shown here is derived from an EMBL/GenBank/DDBJ whole genome shotgun (WGS) entry which is preliminary data.</text>
</comment>
<dbReference type="GO" id="GO:0004725">
    <property type="term" value="F:protein tyrosine phosphatase activity"/>
    <property type="evidence" value="ECO:0007669"/>
    <property type="project" value="UniProtKB-EC"/>
</dbReference>
<dbReference type="InterPro" id="IPR050438">
    <property type="entry name" value="LMW_PTPase"/>
</dbReference>
<evidence type="ECO:0000313" key="7">
    <source>
        <dbReference type="EMBL" id="OZV66420.1"/>
    </source>
</evidence>
<evidence type="ECO:0000256" key="5">
    <source>
        <dbReference type="PIRSR" id="PIRSR617867-1"/>
    </source>
</evidence>
<dbReference type="Pfam" id="PF01451">
    <property type="entry name" value="LMWPc"/>
    <property type="match status" value="1"/>
</dbReference>
<evidence type="ECO:0000256" key="3">
    <source>
        <dbReference type="ARBA" id="ARBA00022801"/>
    </source>
</evidence>
<organism evidence="7 8">
    <name type="scientific">Winogradskyella aurantia</name>
    <dbReference type="NCBI Taxonomy" id="1915063"/>
    <lineage>
        <taxon>Bacteria</taxon>
        <taxon>Pseudomonadati</taxon>
        <taxon>Bacteroidota</taxon>
        <taxon>Flavobacteriia</taxon>
        <taxon>Flavobacteriales</taxon>
        <taxon>Flavobacteriaceae</taxon>
        <taxon>Winogradskyella</taxon>
    </lineage>
</organism>
<dbReference type="CDD" id="cd16343">
    <property type="entry name" value="LMWPTP"/>
    <property type="match status" value="1"/>
</dbReference>
<dbReference type="PRINTS" id="PR00719">
    <property type="entry name" value="LMWPTPASE"/>
</dbReference>
<dbReference type="EC" id="3.1.3.48" evidence="2"/>
<evidence type="ECO:0000256" key="2">
    <source>
        <dbReference type="ARBA" id="ARBA00013064"/>
    </source>
</evidence>
<dbReference type="AlphaFoldDB" id="A0A265UM84"/>
<protein>
    <recommendedName>
        <fullName evidence="2">protein-tyrosine-phosphatase</fullName>
        <ecNumber evidence="2">3.1.3.48</ecNumber>
    </recommendedName>
</protein>
<dbReference type="Gene3D" id="3.40.50.2300">
    <property type="match status" value="1"/>
</dbReference>
<dbReference type="InterPro" id="IPR023485">
    <property type="entry name" value="Ptyr_pPase"/>
</dbReference>
<dbReference type="RefSeq" id="WP_094969407.1">
    <property type="nucleotide sequence ID" value="NZ_NGJN01000010.1"/>
</dbReference>
<dbReference type="EMBL" id="NGJN01000010">
    <property type="protein sequence ID" value="OZV66420.1"/>
    <property type="molecule type" value="Genomic_DNA"/>
</dbReference>
<dbReference type="PANTHER" id="PTHR11717:SF7">
    <property type="entry name" value="LOW MOLECULAR WEIGHT PHOSPHOTYROSINE PROTEIN PHOSPHATASE"/>
    <property type="match status" value="1"/>
</dbReference>
<keyword evidence="4" id="KW-0904">Protein phosphatase</keyword>
<accession>A0A265UM84</accession>
<dbReference type="PANTHER" id="PTHR11717">
    <property type="entry name" value="LOW MOLECULAR WEIGHT PROTEIN TYROSINE PHOSPHATASE"/>
    <property type="match status" value="1"/>
</dbReference>
<proteinExistence type="inferred from homology"/>
<dbReference type="OrthoDB" id="9784339at2"/>
<sequence>MTRILMVCLGNICRSPLAHGILESKLNSNDFYIDSAGTGAYHVGEQPDQRSIQVALENGIDISHQSARQFKKLDFNAFDIIYVMDSSNYSNVVSLASTSNDTKKVKLFLDENPNISNKNVPDPYYGEAEDFELVFNMINETCDIIAENLQK</sequence>
<feature type="active site" evidence="5">
    <location>
        <position position="14"/>
    </location>
</feature>
<dbReference type="InterPro" id="IPR017867">
    <property type="entry name" value="Tyr_phospatase_low_mol_wt"/>
</dbReference>
<feature type="active site" description="Proton donor" evidence="5">
    <location>
        <position position="122"/>
    </location>
</feature>
<feature type="domain" description="Phosphotyrosine protein phosphatase I" evidence="6">
    <location>
        <begin position="2"/>
        <end position="148"/>
    </location>
</feature>
<dbReference type="SUPFAM" id="SSF52788">
    <property type="entry name" value="Phosphotyrosine protein phosphatases I"/>
    <property type="match status" value="1"/>
</dbReference>
<reference evidence="7 8" key="1">
    <citation type="submission" date="2017-05" db="EMBL/GenBank/DDBJ databases">
        <title>The draft genome sequence of Idiomarina salinarum WNB302.</title>
        <authorList>
            <person name="Sun Y."/>
            <person name="Chen B."/>
            <person name="Du Z."/>
        </authorList>
    </citation>
    <scope>NUCLEOTIDE SEQUENCE [LARGE SCALE GENOMIC DNA]</scope>
    <source>
        <strain evidence="7 8">WNB302</strain>
    </source>
</reference>
<gene>
    <name evidence="7" type="ORF">CA834_14300</name>
</gene>
<evidence type="ECO:0000259" key="6">
    <source>
        <dbReference type="SMART" id="SM00226"/>
    </source>
</evidence>
<feature type="active site" description="Nucleophile" evidence="5">
    <location>
        <position position="8"/>
    </location>
</feature>
<evidence type="ECO:0000256" key="1">
    <source>
        <dbReference type="ARBA" id="ARBA00011063"/>
    </source>
</evidence>
<keyword evidence="3" id="KW-0378">Hydrolase</keyword>
<dbReference type="Proteomes" id="UP000216840">
    <property type="component" value="Unassembled WGS sequence"/>
</dbReference>
<comment type="similarity">
    <text evidence="1">Belongs to the low molecular weight phosphotyrosine protein phosphatase family.</text>
</comment>
<dbReference type="SMART" id="SM00226">
    <property type="entry name" value="LMWPc"/>
    <property type="match status" value="1"/>
</dbReference>
<dbReference type="InterPro" id="IPR036196">
    <property type="entry name" value="Ptyr_pPase_sf"/>
</dbReference>
<evidence type="ECO:0000313" key="8">
    <source>
        <dbReference type="Proteomes" id="UP000216840"/>
    </source>
</evidence>
<name>A0A265UM84_9FLAO</name>
<keyword evidence="8" id="KW-1185">Reference proteome</keyword>